<feature type="transmembrane region" description="Helical" evidence="1">
    <location>
        <begin position="269"/>
        <end position="291"/>
    </location>
</feature>
<gene>
    <name evidence="3" type="ORF">S01H1_10976</name>
</gene>
<sequence length="296" mass="33240">NETTSVYLQKGLSANIVTVNSAQFSQEADLESEATYDLSLEKFSGEANVFRLKVINLPQQISYEFIDRQTQARLSQIKFTEGITSMQLSLKLYLPRNADEQVVIDKSIEFYCLVLDDEQSSQINELLSSGQSVGPREIDSLKAGNVKLELIPRGVGKIEVLALSLYHEIKVGENVNMEVRVKNAGTRRLDNIRIYTDLPLNWRSEIKPDLIASLDQGKEEIVAIDFIPSEDTSIGDFEPKIRTECIADNRRVESEDKIVRIHISARTNVLGITLLVIFLVGLLVGIVVFGIKLTRR</sequence>
<keyword evidence="1" id="KW-0812">Transmembrane</keyword>
<dbReference type="Pfam" id="PF10633">
    <property type="entry name" value="NPCBM_assoc"/>
    <property type="match status" value="1"/>
</dbReference>
<dbReference type="InterPro" id="IPR018905">
    <property type="entry name" value="A-galactase_NEW3"/>
</dbReference>
<name>X0SKW9_9ZZZZ</name>
<feature type="domain" description="Alpha-galactosidase NEW3" evidence="2">
    <location>
        <begin position="170"/>
        <end position="238"/>
    </location>
</feature>
<proteinExistence type="predicted"/>
<protein>
    <recommendedName>
        <fullName evidence="2">Alpha-galactosidase NEW3 domain-containing protein</fullName>
    </recommendedName>
</protein>
<organism evidence="3">
    <name type="scientific">marine sediment metagenome</name>
    <dbReference type="NCBI Taxonomy" id="412755"/>
    <lineage>
        <taxon>unclassified sequences</taxon>
        <taxon>metagenomes</taxon>
        <taxon>ecological metagenomes</taxon>
    </lineage>
</organism>
<dbReference type="EMBL" id="BARS01005594">
    <property type="protein sequence ID" value="GAF75786.1"/>
    <property type="molecule type" value="Genomic_DNA"/>
</dbReference>
<evidence type="ECO:0000259" key="2">
    <source>
        <dbReference type="Pfam" id="PF10633"/>
    </source>
</evidence>
<reference evidence="3" key="1">
    <citation type="journal article" date="2014" name="Front. Microbiol.">
        <title>High frequency of phylogenetically diverse reductive dehalogenase-homologous genes in deep subseafloor sedimentary metagenomes.</title>
        <authorList>
            <person name="Kawai M."/>
            <person name="Futagami T."/>
            <person name="Toyoda A."/>
            <person name="Takaki Y."/>
            <person name="Nishi S."/>
            <person name="Hori S."/>
            <person name="Arai W."/>
            <person name="Tsubouchi T."/>
            <person name="Morono Y."/>
            <person name="Uchiyama I."/>
            <person name="Ito T."/>
            <person name="Fujiyama A."/>
            <person name="Inagaki F."/>
            <person name="Takami H."/>
        </authorList>
    </citation>
    <scope>NUCLEOTIDE SEQUENCE</scope>
    <source>
        <strain evidence="3">Expedition CK06-06</strain>
    </source>
</reference>
<evidence type="ECO:0000313" key="3">
    <source>
        <dbReference type="EMBL" id="GAF75786.1"/>
    </source>
</evidence>
<accession>X0SKW9</accession>
<comment type="caution">
    <text evidence="3">The sequence shown here is derived from an EMBL/GenBank/DDBJ whole genome shotgun (WGS) entry which is preliminary data.</text>
</comment>
<keyword evidence="1" id="KW-1133">Transmembrane helix</keyword>
<feature type="non-terminal residue" evidence="3">
    <location>
        <position position="1"/>
    </location>
</feature>
<dbReference type="AlphaFoldDB" id="X0SKW9"/>
<evidence type="ECO:0000256" key="1">
    <source>
        <dbReference type="SAM" id="Phobius"/>
    </source>
</evidence>
<keyword evidence="1" id="KW-0472">Membrane</keyword>